<dbReference type="EMBL" id="KI913184">
    <property type="protein sequence ID" value="ETV68504.1"/>
    <property type="molecule type" value="Genomic_DNA"/>
</dbReference>
<dbReference type="GeneID" id="20817499"/>
<protein>
    <submittedName>
        <fullName evidence="1">Uncharacterized protein</fullName>
    </submittedName>
</protein>
<accession>W4FNT5</accession>
<dbReference type="AlphaFoldDB" id="W4FNT5"/>
<evidence type="ECO:0000313" key="1">
    <source>
        <dbReference type="EMBL" id="ETV68504.1"/>
    </source>
</evidence>
<gene>
    <name evidence="1" type="ORF">H257_15503</name>
</gene>
<organism evidence="1">
    <name type="scientific">Aphanomyces astaci</name>
    <name type="common">Crayfish plague agent</name>
    <dbReference type="NCBI Taxonomy" id="112090"/>
    <lineage>
        <taxon>Eukaryota</taxon>
        <taxon>Sar</taxon>
        <taxon>Stramenopiles</taxon>
        <taxon>Oomycota</taxon>
        <taxon>Saprolegniomycetes</taxon>
        <taxon>Saprolegniales</taxon>
        <taxon>Verrucalvaceae</taxon>
        <taxon>Aphanomyces</taxon>
    </lineage>
</organism>
<dbReference type="RefSeq" id="XP_009841933.1">
    <property type="nucleotide sequence ID" value="XM_009843631.1"/>
</dbReference>
<name>W4FNT5_APHAT</name>
<proteinExistence type="predicted"/>
<sequence>MFYATWRPTFEEAAVNAGFFSLYANETYCPMRIETNVYIISQHLATVKRLEQVFTRKCLDEYMAESLAALRVQAEAFLFNSLISIIQQDIGSYASPFSLWAALLARHEKAGTRDLMILFASLTQFKYTDISAEILFTNPRRSDHLIETAFLPVNAEALTAHEGHLQFKVREDGSECTPIATKATIRNTLNIASRRNLILCDQGSGDSKSRRHQVASATTYASPPTALASTAATPSAIVTTVDRLHALLLVDRLHIPRKEVVPPPPQAPSYIRLSSPFVTHPSCSFIASTTTSLSTTSIRHCWMEYVPNFLSFYRLSSALYIDTACETTTPLQSHLSIPNYQVINPAYPNRNDTSSNFL</sequence>
<dbReference type="VEuPathDB" id="FungiDB:H257_15503"/>
<reference evidence="1" key="1">
    <citation type="submission" date="2013-12" db="EMBL/GenBank/DDBJ databases">
        <title>The Genome Sequence of Aphanomyces astaci APO3.</title>
        <authorList>
            <consortium name="The Broad Institute Genomics Platform"/>
            <person name="Russ C."/>
            <person name="Tyler B."/>
            <person name="van West P."/>
            <person name="Dieguez-Uribeondo J."/>
            <person name="Young S.K."/>
            <person name="Zeng Q."/>
            <person name="Gargeya S."/>
            <person name="Fitzgerald M."/>
            <person name="Abouelleil A."/>
            <person name="Alvarado L."/>
            <person name="Chapman S.B."/>
            <person name="Gainer-Dewar J."/>
            <person name="Goldberg J."/>
            <person name="Griggs A."/>
            <person name="Gujja S."/>
            <person name="Hansen M."/>
            <person name="Howarth C."/>
            <person name="Imamovic A."/>
            <person name="Ireland A."/>
            <person name="Larimer J."/>
            <person name="McCowan C."/>
            <person name="Murphy C."/>
            <person name="Pearson M."/>
            <person name="Poon T.W."/>
            <person name="Priest M."/>
            <person name="Roberts A."/>
            <person name="Saif S."/>
            <person name="Shea T."/>
            <person name="Sykes S."/>
            <person name="Wortman J."/>
            <person name="Nusbaum C."/>
            <person name="Birren B."/>
        </authorList>
    </citation>
    <scope>NUCLEOTIDE SEQUENCE [LARGE SCALE GENOMIC DNA]</scope>
    <source>
        <strain evidence="1">APO3</strain>
    </source>
</reference>